<accession>A0A6A5QFW2</accession>
<gene>
    <name evidence="4" type="ORF">BDU57DRAFT_541096</name>
</gene>
<dbReference type="EMBL" id="ML979138">
    <property type="protein sequence ID" value="KAF1913710.1"/>
    <property type="molecule type" value="Genomic_DNA"/>
</dbReference>
<dbReference type="AlphaFoldDB" id="A0A6A5QFW2"/>
<dbReference type="Pfam" id="PF00735">
    <property type="entry name" value="Septin"/>
    <property type="match status" value="1"/>
</dbReference>
<keyword evidence="5" id="KW-1185">Reference proteome</keyword>
<dbReference type="PANTHER" id="PTHR18884">
    <property type="entry name" value="SEPTIN"/>
    <property type="match status" value="1"/>
</dbReference>
<feature type="domain" description="Septin-type G" evidence="3">
    <location>
        <begin position="225"/>
        <end position="552"/>
    </location>
</feature>
<dbReference type="Proteomes" id="UP000800096">
    <property type="component" value="Unassembled WGS sequence"/>
</dbReference>
<organism evidence="4 5">
    <name type="scientific">Ampelomyces quisqualis</name>
    <name type="common">Powdery mildew agent</name>
    <dbReference type="NCBI Taxonomy" id="50730"/>
    <lineage>
        <taxon>Eukaryota</taxon>
        <taxon>Fungi</taxon>
        <taxon>Dikarya</taxon>
        <taxon>Ascomycota</taxon>
        <taxon>Pezizomycotina</taxon>
        <taxon>Dothideomycetes</taxon>
        <taxon>Pleosporomycetidae</taxon>
        <taxon>Pleosporales</taxon>
        <taxon>Pleosporineae</taxon>
        <taxon>Phaeosphaeriaceae</taxon>
        <taxon>Ampelomyces</taxon>
    </lineage>
</organism>
<keyword evidence="1" id="KW-0342">GTP-binding</keyword>
<feature type="region of interest" description="Disordered" evidence="2">
    <location>
        <begin position="258"/>
        <end position="283"/>
    </location>
</feature>
<feature type="compositionally biased region" description="Polar residues" evidence="2">
    <location>
        <begin position="151"/>
        <end position="165"/>
    </location>
</feature>
<evidence type="ECO:0000313" key="4">
    <source>
        <dbReference type="EMBL" id="KAF1913710.1"/>
    </source>
</evidence>
<evidence type="ECO:0000313" key="5">
    <source>
        <dbReference type="Proteomes" id="UP000800096"/>
    </source>
</evidence>
<dbReference type="GO" id="GO:0005525">
    <property type="term" value="F:GTP binding"/>
    <property type="evidence" value="ECO:0007669"/>
    <property type="project" value="UniProtKB-KW"/>
</dbReference>
<evidence type="ECO:0000256" key="1">
    <source>
        <dbReference type="RuleBase" id="RU004560"/>
    </source>
</evidence>
<dbReference type="PROSITE" id="PS51719">
    <property type="entry name" value="G_SEPTIN"/>
    <property type="match status" value="1"/>
</dbReference>
<feature type="compositionally biased region" description="Polar residues" evidence="2">
    <location>
        <begin position="126"/>
        <end position="136"/>
    </location>
</feature>
<keyword evidence="1" id="KW-0547">Nucleotide-binding</keyword>
<feature type="region of interest" description="Disordered" evidence="2">
    <location>
        <begin position="1"/>
        <end position="205"/>
    </location>
</feature>
<proteinExistence type="inferred from homology"/>
<dbReference type="InterPro" id="IPR030379">
    <property type="entry name" value="G_SEPTIN_dom"/>
</dbReference>
<reference evidence="4" key="1">
    <citation type="journal article" date="2020" name="Stud. Mycol.">
        <title>101 Dothideomycetes genomes: a test case for predicting lifestyles and emergence of pathogens.</title>
        <authorList>
            <person name="Haridas S."/>
            <person name="Albert R."/>
            <person name="Binder M."/>
            <person name="Bloem J."/>
            <person name="Labutti K."/>
            <person name="Salamov A."/>
            <person name="Andreopoulos B."/>
            <person name="Baker S."/>
            <person name="Barry K."/>
            <person name="Bills G."/>
            <person name="Bluhm B."/>
            <person name="Cannon C."/>
            <person name="Castanera R."/>
            <person name="Culley D."/>
            <person name="Daum C."/>
            <person name="Ezra D."/>
            <person name="Gonzalez J."/>
            <person name="Henrissat B."/>
            <person name="Kuo A."/>
            <person name="Liang C."/>
            <person name="Lipzen A."/>
            <person name="Lutzoni F."/>
            <person name="Magnuson J."/>
            <person name="Mondo S."/>
            <person name="Nolan M."/>
            <person name="Ohm R."/>
            <person name="Pangilinan J."/>
            <person name="Park H.-J."/>
            <person name="Ramirez L."/>
            <person name="Alfaro M."/>
            <person name="Sun H."/>
            <person name="Tritt A."/>
            <person name="Yoshinaga Y."/>
            <person name="Zwiers L.-H."/>
            <person name="Turgeon B."/>
            <person name="Goodwin S."/>
            <person name="Spatafora J."/>
            <person name="Crous P."/>
            <person name="Grigoriev I."/>
        </authorList>
    </citation>
    <scope>NUCLEOTIDE SEQUENCE</scope>
    <source>
        <strain evidence="4">HMLAC05119</strain>
    </source>
</reference>
<name>A0A6A5QFW2_AMPQU</name>
<sequence length="794" mass="85401">MRPLPGGDALSSSVKPRSRKSSVDHAAAASNVPTAFFMKSEEEMEQSLASTPSAQPPAKERDSTFGVESLADTLEAAFGPDGATPAQQAAQREKAVSRSGSHGSSSSSSKLADSLKQSPARKLGRNPSSHASSTPLTPLHVDTPSPAPTSGMLSTPSAVSLQSLKLSDEDSGMDDSASQAIVSSGEEEGAETTTQQGSMGGSFPQLVMPSIQMPSRRPFTTKGKAMGKLKVMVAGETGIGKSSLVRSIVQSCEDIVHVDPLSPSSSRHQSGPPRSKSRRRTSNYAATARITEIHASTKPYPYWWTDVEESRVLRRRKSSLDAVLERNICFVDTPGFTRGVTQKDDMELVIEYVESLLRQTSSVTTMEDNDVLGVVSGSGGVSIDVVIYLLPPNKDISTDIEYMQCLSSLTNVVPVIAKADTLSAQEAIALKTTILARLQTTPIKPFFFGKGLDDALLAVQSLSIIHPQVQTSAPEQYPFTSPTYPYAISSTPGPDNETMDASLLMSPDYVQPLLPSELTAMISQIFNPESIAWLRHSAAKKFLGWRRRARLPTDSFSLQTLKEPRSPTTASVGLTGGAINTSANSSVFSAASPSGVLVPQSASPFFTSNLQSPFPGSTPSLAHSDLENPSNFSLARHNSFGQADQPLSEIRIAKWATDLQRSLRNERDRFEELQRDERAKWLIERVGEEVSRGTIVVSPGGSPRAEWAVVRHGDKKQAKYGQRYTKAGGLDSRDPLGLCNLSDQVKRRGFVLVKVLGGVSVLGAIMVAVIRAFGVESGLPQNGWRNWLTGNVEW</sequence>
<comment type="similarity">
    <text evidence="1">Belongs to the TRAFAC class TrmE-Era-EngA-EngB-Septin-like GTPase superfamily. Septin GTPase family.</text>
</comment>
<dbReference type="InterPro" id="IPR027417">
    <property type="entry name" value="P-loop_NTPase"/>
</dbReference>
<evidence type="ECO:0000256" key="2">
    <source>
        <dbReference type="SAM" id="MobiDB-lite"/>
    </source>
</evidence>
<dbReference type="SUPFAM" id="SSF52540">
    <property type="entry name" value="P-loop containing nucleoside triphosphate hydrolases"/>
    <property type="match status" value="1"/>
</dbReference>
<feature type="compositionally biased region" description="Low complexity" evidence="2">
    <location>
        <begin position="97"/>
        <end position="109"/>
    </location>
</feature>
<evidence type="ECO:0000259" key="3">
    <source>
        <dbReference type="PROSITE" id="PS51719"/>
    </source>
</evidence>
<protein>
    <submittedName>
        <fullName evidence="4">Septin-domain-containing protein</fullName>
    </submittedName>
</protein>
<dbReference type="Gene3D" id="3.40.50.300">
    <property type="entry name" value="P-loop containing nucleotide triphosphate hydrolases"/>
    <property type="match status" value="1"/>
</dbReference>
<dbReference type="OrthoDB" id="4150765at2759"/>